<gene>
    <name evidence="1" type="ORF">CCMP2556_LOCUS38169</name>
</gene>
<feature type="non-terminal residue" evidence="1">
    <location>
        <position position="1"/>
    </location>
</feature>
<evidence type="ECO:0000313" key="1">
    <source>
        <dbReference type="EMBL" id="CAK9077407.1"/>
    </source>
</evidence>
<evidence type="ECO:0000313" key="2">
    <source>
        <dbReference type="Proteomes" id="UP001642484"/>
    </source>
</evidence>
<protein>
    <submittedName>
        <fullName evidence="1">Uncharacterized protein</fullName>
    </submittedName>
</protein>
<accession>A0ABP0PPC8</accession>
<comment type="caution">
    <text evidence="1">The sequence shown here is derived from an EMBL/GenBank/DDBJ whole genome shotgun (WGS) entry which is preliminary data.</text>
</comment>
<organism evidence="1 2">
    <name type="scientific">Durusdinium trenchii</name>
    <dbReference type="NCBI Taxonomy" id="1381693"/>
    <lineage>
        <taxon>Eukaryota</taxon>
        <taxon>Sar</taxon>
        <taxon>Alveolata</taxon>
        <taxon>Dinophyceae</taxon>
        <taxon>Suessiales</taxon>
        <taxon>Symbiodiniaceae</taxon>
        <taxon>Durusdinium</taxon>
    </lineage>
</organism>
<dbReference type="Proteomes" id="UP001642484">
    <property type="component" value="Unassembled WGS sequence"/>
</dbReference>
<name>A0ABP0PPC8_9DINO</name>
<keyword evidence="2" id="KW-1185">Reference proteome</keyword>
<dbReference type="EMBL" id="CAXAMN010023398">
    <property type="protein sequence ID" value="CAK9077407.1"/>
    <property type="molecule type" value="Genomic_DNA"/>
</dbReference>
<reference evidence="1 2" key="1">
    <citation type="submission" date="2024-02" db="EMBL/GenBank/DDBJ databases">
        <authorList>
            <person name="Chen Y."/>
            <person name="Shah S."/>
            <person name="Dougan E. K."/>
            <person name="Thang M."/>
            <person name="Chan C."/>
        </authorList>
    </citation>
    <scope>NUCLEOTIDE SEQUENCE [LARGE SCALE GENOMIC DNA]</scope>
</reference>
<sequence length="91" mass="10055">VGVPAVDDLLHLFSRRPSCPEGTRAALLLPHTSRLDSVEGVPLPSPGSQGSATHQERFAWNDKLLFWQGADPIFHAWIAIIRPEWIHLGTP</sequence>
<proteinExistence type="predicted"/>